<evidence type="ECO:0000313" key="2">
    <source>
        <dbReference type="EMBL" id="MEQ2255379.1"/>
    </source>
</evidence>
<dbReference type="Proteomes" id="UP001482620">
    <property type="component" value="Unassembled WGS sequence"/>
</dbReference>
<evidence type="ECO:0000256" key="1">
    <source>
        <dbReference type="SAM" id="MobiDB-lite"/>
    </source>
</evidence>
<dbReference type="EMBL" id="JAHRIQ010105346">
    <property type="protein sequence ID" value="MEQ2255379.1"/>
    <property type="molecule type" value="Genomic_DNA"/>
</dbReference>
<accession>A0ABV0VDN6</accession>
<keyword evidence="3" id="KW-1185">Reference proteome</keyword>
<evidence type="ECO:0000313" key="3">
    <source>
        <dbReference type="Proteomes" id="UP001482620"/>
    </source>
</evidence>
<protein>
    <submittedName>
        <fullName evidence="2">Uncharacterized protein</fullName>
    </submittedName>
</protein>
<proteinExistence type="predicted"/>
<name>A0ABV0VDN6_9TELE</name>
<gene>
    <name evidence="2" type="ORF">ILYODFUR_013326</name>
</gene>
<comment type="caution">
    <text evidence="2">The sequence shown here is derived from an EMBL/GenBank/DDBJ whole genome shotgun (WGS) entry which is preliminary data.</text>
</comment>
<organism evidence="2 3">
    <name type="scientific">Ilyodon furcidens</name>
    <name type="common">goldbreast splitfin</name>
    <dbReference type="NCBI Taxonomy" id="33524"/>
    <lineage>
        <taxon>Eukaryota</taxon>
        <taxon>Metazoa</taxon>
        <taxon>Chordata</taxon>
        <taxon>Craniata</taxon>
        <taxon>Vertebrata</taxon>
        <taxon>Euteleostomi</taxon>
        <taxon>Actinopterygii</taxon>
        <taxon>Neopterygii</taxon>
        <taxon>Teleostei</taxon>
        <taxon>Neoteleostei</taxon>
        <taxon>Acanthomorphata</taxon>
        <taxon>Ovalentaria</taxon>
        <taxon>Atherinomorphae</taxon>
        <taxon>Cyprinodontiformes</taxon>
        <taxon>Goodeidae</taxon>
        <taxon>Ilyodon</taxon>
    </lineage>
</organism>
<sequence>MKGGKDSKQKQSPSHAIESGDTNYMLPQFHASLVVDDAAVLQVPTRNVHGIQKSSFGSCFFMECINRAKTLMMKSVYSGLPRFSPLSPNHPELHTVFSHTEKISSPLTT</sequence>
<feature type="region of interest" description="Disordered" evidence="1">
    <location>
        <begin position="1"/>
        <end position="21"/>
    </location>
</feature>
<reference evidence="2 3" key="1">
    <citation type="submission" date="2021-06" db="EMBL/GenBank/DDBJ databases">
        <authorList>
            <person name="Palmer J.M."/>
        </authorList>
    </citation>
    <scope>NUCLEOTIDE SEQUENCE [LARGE SCALE GENOMIC DNA]</scope>
    <source>
        <strain evidence="3">if_2019</strain>
        <tissue evidence="2">Muscle</tissue>
    </source>
</reference>